<name>A0ACC0XGW1_9ROSI</name>
<reference evidence="2" key="1">
    <citation type="journal article" date="2023" name="G3 (Bethesda)">
        <title>Genome assembly and association tests identify interacting loci associated with vigor, precocity, and sex in interspecific pistachio rootstocks.</title>
        <authorList>
            <person name="Palmer W."/>
            <person name="Jacygrad E."/>
            <person name="Sagayaradj S."/>
            <person name="Cavanaugh K."/>
            <person name="Han R."/>
            <person name="Bertier L."/>
            <person name="Beede B."/>
            <person name="Kafkas S."/>
            <person name="Golino D."/>
            <person name="Preece J."/>
            <person name="Michelmore R."/>
        </authorList>
    </citation>
    <scope>NUCLEOTIDE SEQUENCE [LARGE SCALE GENOMIC DNA]</scope>
</reference>
<accession>A0ACC0XGW1</accession>
<gene>
    <name evidence="1" type="ORF">Pint_11489</name>
</gene>
<comment type="caution">
    <text evidence="1">The sequence shown here is derived from an EMBL/GenBank/DDBJ whole genome shotgun (WGS) entry which is preliminary data.</text>
</comment>
<sequence>MGTVPTYKLEGLSLDVCLLVFVKYAFKEGQEKQHPILMEIGIEIVKKSGGVPLAVRALGSLLYSSSSEQDWKNLRDNEIWKLDQNENNILNALRISYNHLPSHLKQCFLYCSIFPKDFEFDSIHLVQFWMAYGRLQSHNENQDLENIGMQYIKELMSRSFFQDIVRFHKNFYTFKIHDLMHDLATSLMRNECLIVKSTNQICTKSHRHLSFHFLDAPIMDVPNILRNLGYLRSITFIQVIGESASISQSFLELIVSRCKFLRMLDLKFSNIQVVPKKIGTLKHLRYLYLGSNPKIKELPSSIYKLQNLQFLSLLGCEELKALTRDVKYLISLRCPILTTIEKHLPINGIGCLNSLRRLRISNCNNLEYLFEDIDHLRVLQTLLIFECPRLISLPRGVRNLSSLEDLGFKSCRRLNLDLSIVIG</sequence>
<dbReference type="Proteomes" id="UP001163603">
    <property type="component" value="Chromosome 12"/>
</dbReference>
<organism evidence="1 2">
    <name type="scientific">Pistacia integerrima</name>
    <dbReference type="NCBI Taxonomy" id="434235"/>
    <lineage>
        <taxon>Eukaryota</taxon>
        <taxon>Viridiplantae</taxon>
        <taxon>Streptophyta</taxon>
        <taxon>Embryophyta</taxon>
        <taxon>Tracheophyta</taxon>
        <taxon>Spermatophyta</taxon>
        <taxon>Magnoliopsida</taxon>
        <taxon>eudicotyledons</taxon>
        <taxon>Gunneridae</taxon>
        <taxon>Pentapetalae</taxon>
        <taxon>rosids</taxon>
        <taxon>malvids</taxon>
        <taxon>Sapindales</taxon>
        <taxon>Anacardiaceae</taxon>
        <taxon>Pistacia</taxon>
    </lineage>
</organism>
<evidence type="ECO:0000313" key="2">
    <source>
        <dbReference type="Proteomes" id="UP001163603"/>
    </source>
</evidence>
<evidence type="ECO:0000313" key="1">
    <source>
        <dbReference type="EMBL" id="KAJ0017614.1"/>
    </source>
</evidence>
<keyword evidence="2" id="KW-1185">Reference proteome</keyword>
<protein>
    <submittedName>
        <fullName evidence="1">Uncharacterized protein</fullName>
    </submittedName>
</protein>
<dbReference type="EMBL" id="CM047747">
    <property type="protein sequence ID" value="KAJ0017614.1"/>
    <property type="molecule type" value="Genomic_DNA"/>
</dbReference>
<proteinExistence type="predicted"/>